<gene>
    <name evidence="2" type="ORF">H9660_13885</name>
</gene>
<feature type="transmembrane region" description="Helical" evidence="1">
    <location>
        <begin position="69"/>
        <end position="94"/>
    </location>
</feature>
<reference evidence="2 3" key="1">
    <citation type="submission" date="2020-08" db="EMBL/GenBank/DDBJ databases">
        <title>A Genomic Blueprint of the Chicken Gut Microbiome.</title>
        <authorList>
            <person name="Gilroy R."/>
            <person name="Ravi A."/>
            <person name="Getino M."/>
            <person name="Pursley I."/>
            <person name="Horton D.L."/>
            <person name="Alikhan N.-F."/>
            <person name="Baker D."/>
            <person name="Gharbi K."/>
            <person name="Hall N."/>
            <person name="Watson M."/>
            <person name="Adriaenssens E.M."/>
            <person name="Foster-Nyarko E."/>
            <person name="Jarju S."/>
            <person name="Secka A."/>
            <person name="Antonio M."/>
            <person name="Oren A."/>
            <person name="Chaudhuri R."/>
            <person name="La Ragione R.M."/>
            <person name="Hildebrand F."/>
            <person name="Pallen M.J."/>
        </authorList>
    </citation>
    <scope>NUCLEOTIDE SEQUENCE [LARGE SCALE GENOMIC DNA]</scope>
    <source>
        <strain evidence="2 3">Sa3CUN1</strain>
    </source>
</reference>
<name>A0ABR8Q728_9CLOT</name>
<feature type="transmembrane region" description="Helical" evidence="1">
    <location>
        <begin position="32"/>
        <end position="57"/>
    </location>
</feature>
<evidence type="ECO:0000313" key="3">
    <source>
        <dbReference type="Proteomes" id="UP000640335"/>
    </source>
</evidence>
<keyword evidence="1" id="KW-0472">Membrane</keyword>
<accession>A0ABR8Q728</accession>
<dbReference type="RefSeq" id="WP_191750981.1">
    <property type="nucleotide sequence ID" value="NZ_JACSQZ010000068.1"/>
</dbReference>
<comment type="caution">
    <text evidence="2">The sequence shown here is derived from an EMBL/GenBank/DDBJ whole genome shotgun (WGS) entry which is preliminary data.</text>
</comment>
<feature type="transmembrane region" description="Helical" evidence="1">
    <location>
        <begin position="132"/>
        <end position="152"/>
    </location>
</feature>
<feature type="transmembrane region" description="Helical" evidence="1">
    <location>
        <begin position="159"/>
        <end position="179"/>
    </location>
</feature>
<evidence type="ECO:0008006" key="4">
    <source>
        <dbReference type="Google" id="ProtNLM"/>
    </source>
</evidence>
<protein>
    <recommendedName>
        <fullName evidence="4">Glycerophosphoryl diester phosphodiesterase membrane domain-containing protein</fullName>
    </recommendedName>
</protein>
<dbReference type="EMBL" id="JACSQZ010000068">
    <property type="protein sequence ID" value="MBD7916236.1"/>
    <property type="molecule type" value="Genomic_DNA"/>
</dbReference>
<evidence type="ECO:0000256" key="1">
    <source>
        <dbReference type="SAM" id="Phobius"/>
    </source>
</evidence>
<feature type="transmembrane region" description="Helical" evidence="1">
    <location>
        <begin position="216"/>
        <end position="233"/>
    </location>
</feature>
<organism evidence="2 3">
    <name type="scientific">Clostridium gallinarum</name>
    <dbReference type="NCBI Taxonomy" id="2762246"/>
    <lineage>
        <taxon>Bacteria</taxon>
        <taxon>Bacillati</taxon>
        <taxon>Bacillota</taxon>
        <taxon>Clostridia</taxon>
        <taxon>Eubacteriales</taxon>
        <taxon>Clostridiaceae</taxon>
        <taxon>Clostridium</taxon>
    </lineage>
</organism>
<sequence>MEQRRSQLRISEILSRAFNLCTNNFLELLKVIGIFMIPAMIIPIIIGATLAMSAFLSMSIYSSNLDRNFGAIGIGTILLIIVMAIISGFISLFATLVNTKILDDANKGNVVSWKSATRYVWNRVWSAIGLNILAWFMFLGVILVLVFLVIILSLITLGIGAFIVIPCAIAIIVIISPFIKLFNSIFIVNDLGVIDSIREAFLLFKKGYFWSTIGKLAAISGIYIGVIIVLWIFELLPFIGFIIAILGQVIMNIYVISYLNILVLDRIGSKDNLFRNNDDSGNSFIDPII</sequence>
<evidence type="ECO:0000313" key="2">
    <source>
        <dbReference type="EMBL" id="MBD7916236.1"/>
    </source>
</evidence>
<keyword evidence="1" id="KW-0812">Transmembrane</keyword>
<feature type="transmembrane region" description="Helical" evidence="1">
    <location>
        <begin position="239"/>
        <end position="264"/>
    </location>
</feature>
<proteinExistence type="predicted"/>
<keyword evidence="3" id="KW-1185">Reference proteome</keyword>
<keyword evidence="1" id="KW-1133">Transmembrane helix</keyword>
<dbReference type="Proteomes" id="UP000640335">
    <property type="component" value="Unassembled WGS sequence"/>
</dbReference>